<gene>
    <name evidence="1" type="ORF">D779_2284</name>
</gene>
<dbReference type="PANTHER" id="PTHR36154">
    <property type="entry name" value="DNA-BINDING TRANSCRIPTIONAL ACTIVATOR ALPA"/>
    <property type="match status" value="1"/>
</dbReference>
<accession>W9VVV4</accession>
<organism evidence="1 2">
    <name type="scientific">Imhoffiella purpurea</name>
    <dbReference type="NCBI Taxonomy" id="1249627"/>
    <lineage>
        <taxon>Bacteria</taxon>
        <taxon>Pseudomonadati</taxon>
        <taxon>Pseudomonadota</taxon>
        <taxon>Gammaproteobacteria</taxon>
        <taxon>Chromatiales</taxon>
        <taxon>Chromatiaceae</taxon>
        <taxon>Imhoffiella</taxon>
    </lineage>
</organism>
<sequence>MPEVVTRTGLSRASVYALMSKGRFPKSIKLSERAVGWRESDVAAWIESRQQAA</sequence>
<dbReference type="InterPro" id="IPR010260">
    <property type="entry name" value="AlpA"/>
</dbReference>
<dbReference type="AlphaFoldDB" id="W9VVV4"/>
<protein>
    <submittedName>
        <fullName evidence="1">Uncharacterized protein</fullName>
    </submittedName>
</protein>
<dbReference type="Pfam" id="PF05930">
    <property type="entry name" value="Phage_AlpA"/>
    <property type="match status" value="1"/>
</dbReference>
<comment type="caution">
    <text evidence="1">The sequence shown here is derived from an EMBL/GenBank/DDBJ whole genome shotgun (WGS) entry which is preliminary data.</text>
</comment>
<evidence type="ECO:0000313" key="2">
    <source>
        <dbReference type="Proteomes" id="UP000019460"/>
    </source>
</evidence>
<evidence type="ECO:0000313" key="1">
    <source>
        <dbReference type="EMBL" id="EXJ14590.1"/>
    </source>
</evidence>
<dbReference type="InterPro" id="IPR052931">
    <property type="entry name" value="Prophage_regulatory_activator"/>
</dbReference>
<dbReference type="EMBL" id="AONC01000038">
    <property type="protein sequence ID" value="EXJ14590.1"/>
    <property type="molecule type" value="Genomic_DNA"/>
</dbReference>
<dbReference type="Gene3D" id="1.10.238.160">
    <property type="match status" value="1"/>
</dbReference>
<name>W9VVV4_9GAMM</name>
<proteinExistence type="predicted"/>
<dbReference type="eggNOG" id="COG3311">
    <property type="taxonomic scope" value="Bacteria"/>
</dbReference>
<dbReference type="PANTHER" id="PTHR36154:SF1">
    <property type="entry name" value="DNA-BINDING TRANSCRIPTIONAL ACTIVATOR ALPA"/>
    <property type="match status" value="1"/>
</dbReference>
<reference evidence="1 2" key="1">
    <citation type="submission" date="2012-11" db="EMBL/GenBank/DDBJ databases">
        <title>Genome assembly of Thiorhodococcus sp. AK35.</title>
        <authorList>
            <person name="Nupur N."/>
            <person name="Khatri I."/>
            <person name="Subramanian S."/>
            <person name="Pinnaka A."/>
        </authorList>
    </citation>
    <scope>NUCLEOTIDE SEQUENCE [LARGE SCALE GENOMIC DNA]</scope>
    <source>
        <strain evidence="1 2">AK35</strain>
    </source>
</reference>
<dbReference type="Proteomes" id="UP000019460">
    <property type="component" value="Unassembled WGS sequence"/>
</dbReference>
<dbReference type="OrthoDB" id="8455288at2"/>
<keyword evidence="2" id="KW-1185">Reference proteome</keyword>
<dbReference type="STRING" id="1249627.D779_2284"/>